<feature type="transmembrane region" description="Helical" evidence="2">
    <location>
        <begin position="744"/>
        <end position="764"/>
    </location>
</feature>
<name>G0WXQ5_9RHAB</name>
<sequence>MSSWFFACVCFVFSLLPLFQRSSSRPIFHYGGSDSRPPPTLPPLQHALQNALAAARLIDPPLFPSFSRPTTTTPPTPAAPPSSRAPTTARPSPATSRTRKLYIVRATSPRTLPHTTPSRTTPSSTLSITTFRPTAPPQTSPSTIRTSPTLAPVTVRYSPPTSTASSTHIRHHHTTAHPTRHTHMHGHGQAQVRETHTDEFRRDGAGRPFAVVWQPSTVRSIGTRTWSTSGASSAVVVRKRASEEQKDPARPVVLRPRRNVMSLQIPSMTAENETIRLENTVWIPVNGAPTVSILEQMSMASVESELWKKVATDVRVFREHALEKEGFGCICEKTSVVDTCTNGWFTVKQEHTSRREEHPAYDECFTKCVAARANELKEKKAIVMKDPGDLDCPSKFFSNTYTLVKSEFLLSWVEIHTGEGGTTARFSRFGIPQACLIETGECTGTQERVIVFQNTLRNVACNHEAVTAQNCTLYAPRDNPVRQTAKVVCEKEEREYFPHERVKSVPACLGRSPGNFFLATTGELLESDSAQTIGEKDMAFSSGTERLDHADFLIREVARLVGRIELSIMRELRQLQGSAGNECPTKQTYLSGHYAVGRGAGVSVGTPLEKAEMCFVSPVVVNATLKVKCTHRGSTHSLYYIPESGMALPKACGARQMAYAVVINATHRAVLTGRQFMLTNKLQTTQDEIALARLSGSSLGSGSDDRGSPVLPHNDVSDKDEARTGSGVADWIAGALDWLLRTDVLIASICIAGGVTVLVLYFFCPCRPRLVQTPTGVSSIALRELLKK</sequence>
<feature type="region of interest" description="Disordered" evidence="1">
    <location>
        <begin position="698"/>
        <end position="722"/>
    </location>
</feature>
<evidence type="ECO:0000313" key="3">
    <source>
        <dbReference type="EMBL" id="AEF56732.1"/>
    </source>
</evidence>
<organism evidence="3">
    <name type="scientific">Soybean cyst nematode associated northern cereal mosaic virus</name>
    <dbReference type="NCBI Taxonomy" id="1034378"/>
    <lineage>
        <taxon>Viruses</taxon>
        <taxon>Riboviria</taxon>
        <taxon>Orthornavirae</taxon>
        <taxon>Negarnaviricota</taxon>
        <taxon>Haploviricotina</taxon>
        <taxon>Monjiviricetes</taxon>
        <taxon>Mononegavirales</taxon>
        <taxon>Rhabdoviridae</taxon>
        <taxon>Betarhabdovirinae</taxon>
    </lineage>
</organism>
<evidence type="ECO:0000256" key="1">
    <source>
        <dbReference type="SAM" id="MobiDB-lite"/>
    </source>
</evidence>
<feature type="compositionally biased region" description="Low complexity" evidence="1">
    <location>
        <begin position="107"/>
        <end position="130"/>
    </location>
</feature>
<evidence type="ECO:0000256" key="2">
    <source>
        <dbReference type="SAM" id="Phobius"/>
    </source>
</evidence>
<dbReference type="EMBL" id="HM849039">
    <property type="protein sequence ID" value="AEF56732.1"/>
    <property type="molecule type" value="Viral_cRNA"/>
</dbReference>
<feature type="compositionally biased region" description="Low complexity" evidence="1">
    <location>
        <begin position="81"/>
        <end position="96"/>
    </location>
</feature>
<protein>
    <submittedName>
        <fullName evidence="3">Uncharacterized protein</fullName>
    </submittedName>
</protein>
<reference evidence="3" key="1">
    <citation type="journal article" date="2011" name="J. Gen. Virol.">
        <title>Discovery and initial analysis of novel viral genomes in the soybean cyst nematode.</title>
        <authorList>
            <person name="Bekal S."/>
            <person name="Domier L.L."/>
            <person name="Niblack T.L."/>
            <person name="Lambert K.N."/>
        </authorList>
    </citation>
    <scope>NUCLEOTIDE SEQUENCE</scope>
</reference>
<accession>G0WXQ5</accession>
<keyword evidence="2" id="KW-0812">Transmembrane</keyword>
<proteinExistence type="predicted"/>
<keyword evidence="2" id="KW-1133">Transmembrane helix</keyword>
<keyword evidence="2" id="KW-0472">Membrane</keyword>
<feature type="region of interest" description="Disordered" evidence="1">
    <location>
        <begin position="63"/>
        <end position="146"/>
    </location>
</feature>